<sequence length="124" mass="12756">MHALSLLALLAPFVAAKGHVWCGCGALNEKGEGGHNAQLTEWVCLKSYKGQAVFDADLKGCVATPGNTIDEAVFGGDCQVAATNGFYPILGDVVDDSKPALTAKSSWGRCPWPPGNGIGNGPAL</sequence>
<accession>A0A9P7Q1Q0</accession>
<dbReference type="Proteomes" id="UP000732380">
    <property type="component" value="Unassembled WGS sequence"/>
</dbReference>
<dbReference type="AlphaFoldDB" id="A0A9P7Q1Q0"/>
<comment type="caution">
    <text evidence="2">The sequence shown here is derived from an EMBL/GenBank/DDBJ whole genome shotgun (WGS) entry which is preliminary data.</text>
</comment>
<evidence type="ECO:0000313" key="2">
    <source>
        <dbReference type="EMBL" id="KAG6116315.1"/>
    </source>
</evidence>
<dbReference type="EMBL" id="SRQM01000182">
    <property type="protein sequence ID" value="KAG6116315.1"/>
    <property type="molecule type" value="Genomic_DNA"/>
</dbReference>
<keyword evidence="1" id="KW-0732">Signal</keyword>
<feature type="chain" id="PRO_5040329953" evidence="1">
    <location>
        <begin position="17"/>
        <end position="124"/>
    </location>
</feature>
<feature type="signal peptide" evidence="1">
    <location>
        <begin position="1"/>
        <end position="16"/>
    </location>
</feature>
<gene>
    <name evidence="2" type="ORF">E4U13_001977</name>
</gene>
<proteinExistence type="predicted"/>
<reference evidence="2 3" key="1">
    <citation type="journal article" date="2020" name="bioRxiv">
        <title>Whole genome comparisons of ergot fungi reveals the divergence and evolution of species within the genus Claviceps are the result of varying mechanisms driving genome evolution and host range expansion.</title>
        <authorList>
            <person name="Wyka S.A."/>
            <person name="Mondo S.J."/>
            <person name="Liu M."/>
            <person name="Dettman J."/>
            <person name="Nalam V."/>
            <person name="Broders K.D."/>
        </authorList>
    </citation>
    <scope>NUCLEOTIDE SEQUENCE [LARGE SCALE GENOMIC DNA]</scope>
    <source>
        <strain evidence="2 3">LM576</strain>
    </source>
</reference>
<evidence type="ECO:0000313" key="3">
    <source>
        <dbReference type="Proteomes" id="UP000732380"/>
    </source>
</evidence>
<evidence type="ECO:0000256" key="1">
    <source>
        <dbReference type="SAM" id="SignalP"/>
    </source>
</evidence>
<keyword evidence="3" id="KW-1185">Reference proteome</keyword>
<name>A0A9P7Q1Q0_9HYPO</name>
<protein>
    <submittedName>
        <fullName evidence="2">Uncharacterized protein</fullName>
    </submittedName>
</protein>
<organism evidence="2 3">
    <name type="scientific">Claviceps humidiphila</name>
    <dbReference type="NCBI Taxonomy" id="1294629"/>
    <lineage>
        <taxon>Eukaryota</taxon>
        <taxon>Fungi</taxon>
        <taxon>Dikarya</taxon>
        <taxon>Ascomycota</taxon>
        <taxon>Pezizomycotina</taxon>
        <taxon>Sordariomycetes</taxon>
        <taxon>Hypocreomycetidae</taxon>
        <taxon>Hypocreales</taxon>
        <taxon>Clavicipitaceae</taxon>
        <taxon>Claviceps</taxon>
    </lineage>
</organism>